<dbReference type="EMBL" id="JAGFBS010000055">
    <property type="protein sequence ID" value="KAG6370154.1"/>
    <property type="molecule type" value="Genomic_DNA"/>
</dbReference>
<evidence type="ECO:0000256" key="1">
    <source>
        <dbReference type="SAM" id="MobiDB-lite"/>
    </source>
</evidence>
<feature type="region of interest" description="Disordered" evidence="1">
    <location>
        <begin position="130"/>
        <end position="151"/>
    </location>
</feature>
<accession>A0A8I2YE23</accession>
<keyword evidence="3" id="KW-1185">Reference proteome</keyword>
<name>A0A8I2YE23_9AGAM</name>
<dbReference type="AlphaFoldDB" id="A0A8I2YE23"/>
<dbReference type="OrthoDB" id="4703at2759"/>
<evidence type="ECO:0000313" key="2">
    <source>
        <dbReference type="EMBL" id="KAG6370154.1"/>
    </source>
</evidence>
<evidence type="ECO:0000313" key="3">
    <source>
        <dbReference type="Proteomes" id="UP000683000"/>
    </source>
</evidence>
<organism evidence="2 3">
    <name type="scientific">Boletus reticuloceps</name>
    <dbReference type="NCBI Taxonomy" id="495285"/>
    <lineage>
        <taxon>Eukaryota</taxon>
        <taxon>Fungi</taxon>
        <taxon>Dikarya</taxon>
        <taxon>Basidiomycota</taxon>
        <taxon>Agaricomycotina</taxon>
        <taxon>Agaricomycetes</taxon>
        <taxon>Agaricomycetidae</taxon>
        <taxon>Boletales</taxon>
        <taxon>Boletineae</taxon>
        <taxon>Boletaceae</taxon>
        <taxon>Boletoideae</taxon>
        <taxon>Boletus</taxon>
    </lineage>
</organism>
<proteinExistence type="predicted"/>
<reference evidence="2" key="1">
    <citation type="submission" date="2021-03" db="EMBL/GenBank/DDBJ databases">
        <title>Evolutionary innovations through gain and loss of genes in the ectomycorrhizal Boletales.</title>
        <authorList>
            <person name="Wu G."/>
            <person name="Miyauchi S."/>
            <person name="Morin E."/>
            <person name="Yang Z.-L."/>
            <person name="Xu J."/>
            <person name="Martin F.M."/>
        </authorList>
    </citation>
    <scope>NUCLEOTIDE SEQUENCE</scope>
    <source>
        <strain evidence="2">BR01</strain>
    </source>
</reference>
<sequence>MVLCLESVPAQEIKWCPLPAHDPWEGAPPRNPRRLGILAGTFEDGSLSIYAVPDPEDIRPPEHDAARPVFVGLPEPALTVSNTKERHAGPWIGPTVGLTNGKFQVPNPNVCHGPGVTCFKVVSLSTMSKQALESGERGGPTDGSGVPSLSEDPMVIASGRHDGVECLTDIRELHGNVVNHTRGTFPCHIINNATYSMFATGPIMIDHDNTVKSYSVSPSMLGRGHVLMEPDGPVWVCPTFALAGYV</sequence>
<dbReference type="Proteomes" id="UP000683000">
    <property type="component" value="Unassembled WGS sequence"/>
</dbReference>
<protein>
    <submittedName>
        <fullName evidence="2">Uncharacterized protein</fullName>
    </submittedName>
</protein>
<comment type="caution">
    <text evidence="2">The sequence shown here is derived from an EMBL/GenBank/DDBJ whole genome shotgun (WGS) entry which is preliminary data.</text>
</comment>
<gene>
    <name evidence="2" type="ORF">JVT61DRAFT_12301</name>
</gene>